<evidence type="ECO:0000256" key="2">
    <source>
        <dbReference type="SAM" id="SignalP"/>
    </source>
</evidence>
<dbReference type="Proteomes" id="UP000256970">
    <property type="component" value="Unassembled WGS sequence"/>
</dbReference>
<protein>
    <submittedName>
        <fullName evidence="3">Uncharacterized protein</fullName>
    </submittedName>
</protein>
<gene>
    <name evidence="3" type="ORF">BQ4739_LOCUS17494</name>
</gene>
<reference evidence="3 4" key="1">
    <citation type="submission" date="2016-10" db="EMBL/GenBank/DDBJ databases">
        <authorList>
            <person name="Cai Z."/>
        </authorList>
    </citation>
    <scope>NUCLEOTIDE SEQUENCE [LARGE SCALE GENOMIC DNA]</scope>
</reference>
<feature type="signal peptide" evidence="2">
    <location>
        <begin position="1"/>
        <end position="37"/>
    </location>
</feature>
<proteinExistence type="predicted"/>
<evidence type="ECO:0000313" key="3">
    <source>
        <dbReference type="EMBL" id="SZX77149.1"/>
    </source>
</evidence>
<accession>A0A383WJ15</accession>
<name>A0A383WJ15_TETOB</name>
<organism evidence="3 4">
    <name type="scientific">Tetradesmus obliquus</name>
    <name type="common">Green alga</name>
    <name type="synonym">Acutodesmus obliquus</name>
    <dbReference type="NCBI Taxonomy" id="3088"/>
    <lineage>
        <taxon>Eukaryota</taxon>
        <taxon>Viridiplantae</taxon>
        <taxon>Chlorophyta</taxon>
        <taxon>core chlorophytes</taxon>
        <taxon>Chlorophyceae</taxon>
        <taxon>CS clade</taxon>
        <taxon>Sphaeropleales</taxon>
        <taxon>Scenedesmaceae</taxon>
        <taxon>Tetradesmus</taxon>
    </lineage>
</organism>
<feature type="chain" id="PRO_5016814204" evidence="2">
    <location>
        <begin position="38"/>
        <end position="361"/>
    </location>
</feature>
<dbReference type="AlphaFoldDB" id="A0A383WJ15"/>
<evidence type="ECO:0000313" key="4">
    <source>
        <dbReference type="Proteomes" id="UP000256970"/>
    </source>
</evidence>
<dbReference type="EMBL" id="FNXT01001275">
    <property type="protein sequence ID" value="SZX77149.1"/>
    <property type="molecule type" value="Genomic_DNA"/>
</dbReference>
<feature type="region of interest" description="Disordered" evidence="1">
    <location>
        <begin position="331"/>
        <end position="361"/>
    </location>
</feature>
<keyword evidence="2" id="KW-0732">Signal</keyword>
<evidence type="ECO:0000256" key="1">
    <source>
        <dbReference type="SAM" id="MobiDB-lite"/>
    </source>
</evidence>
<keyword evidence="4" id="KW-1185">Reference proteome</keyword>
<sequence>MFQLHRRLSPGPFAPTSSMRALSAAALLLLATAVTLAASPAAAQKHGGNRPEATQCRFGWVPVTFDQNILARGLDSQRRPKLLNLQCTEACSSLGLQAVLTGDSDPTLQKPLCYFERKRMLGAAYKIYGSWYAGEESAGYESTCRGRIETGQQTSEWAMRWNETTQDMQFGYYCGCSGCTSGCWNANLPPTARNNVTKRFNCSSPAPGTLPPYPQANRFWPYWFTGPDFAPNTNPNTNATGACNDPRYTTFPNNFPYPICKGRTAAFGEEWGSMDSDFTCKTYNSLVVDSPNFFCTTDPKDSKAFPPPPTPGKPARLMGLAPSSRLDFVMGASEPTSSLPTREAVMSISPAALTRTEEALP</sequence>